<dbReference type="InterPro" id="IPR003265">
    <property type="entry name" value="HhH-GPD_domain"/>
</dbReference>
<evidence type="ECO:0000256" key="3">
    <source>
        <dbReference type="ARBA" id="ARBA00022723"/>
    </source>
</evidence>
<evidence type="ECO:0000256" key="8">
    <source>
        <dbReference type="ARBA" id="ARBA00023204"/>
    </source>
</evidence>
<keyword evidence="9" id="KW-0456">Lyase</keyword>
<dbReference type="Pfam" id="PF00730">
    <property type="entry name" value="HhH-GPD"/>
    <property type="match status" value="1"/>
</dbReference>
<keyword evidence="14" id="KW-1185">Reference proteome</keyword>
<reference evidence="13" key="1">
    <citation type="submission" date="2023-06" db="EMBL/GenBank/DDBJ databases">
        <authorList>
            <person name="Delattre M."/>
        </authorList>
    </citation>
    <scope>NUCLEOTIDE SEQUENCE</scope>
    <source>
        <strain evidence="13">AF72</strain>
    </source>
</reference>
<evidence type="ECO:0000256" key="11">
    <source>
        <dbReference type="SAM" id="MobiDB-lite"/>
    </source>
</evidence>
<comment type="caution">
    <text evidence="13">The sequence shown here is derived from an EMBL/GenBank/DDBJ whole genome shotgun (WGS) entry which is preliminary data.</text>
</comment>
<evidence type="ECO:0000256" key="10">
    <source>
        <dbReference type="ARBA" id="ARBA00023295"/>
    </source>
</evidence>
<evidence type="ECO:0000256" key="4">
    <source>
        <dbReference type="ARBA" id="ARBA00022763"/>
    </source>
</evidence>
<sequence length="300" mass="33320">MGARPITPFLRRYLKTYHGGETDEECIAFMGKQLDAIRLHRIKNDAPVDTMGCHMLADLNAPKEDQQFQALVGAMLSPQTKDEVTFAAMKRFRDRGCTVEQVLKMSASELEDVLKPVGFYKKKALYVLEAAKRLKEQYGSQVPDSVPELCKFPGVGLKIANLVVQTAHGRVDGIVVDTHVDRISKWLGWTEEKSTPAQVGQALEALFEREHWADINKLMVGLGQTTCKATKPDCANCKVQALCPKSYVPGTRVISSSEATIDIEDAISTEKPIAKARKRPEKPAANPENVASTRQKRLRK</sequence>
<dbReference type="GO" id="GO:0006285">
    <property type="term" value="P:base-excision repair, AP site formation"/>
    <property type="evidence" value="ECO:0007669"/>
    <property type="project" value="TreeGrafter"/>
</dbReference>
<dbReference type="GO" id="GO:0046872">
    <property type="term" value="F:metal ion binding"/>
    <property type="evidence" value="ECO:0007669"/>
    <property type="project" value="UniProtKB-KW"/>
</dbReference>
<feature type="domain" description="HhH-GPD" evidence="12">
    <location>
        <begin position="76"/>
        <end position="225"/>
    </location>
</feature>
<dbReference type="PANTHER" id="PTHR43286:SF1">
    <property type="entry name" value="ENDONUCLEASE III-LIKE PROTEIN 1"/>
    <property type="match status" value="1"/>
</dbReference>
<dbReference type="EMBL" id="CATQJA010002706">
    <property type="protein sequence ID" value="CAJ0585855.1"/>
    <property type="molecule type" value="Genomic_DNA"/>
</dbReference>
<evidence type="ECO:0000256" key="5">
    <source>
        <dbReference type="ARBA" id="ARBA00022801"/>
    </source>
</evidence>
<evidence type="ECO:0000256" key="6">
    <source>
        <dbReference type="ARBA" id="ARBA00023004"/>
    </source>
</evidence>
<dbReference type="Gene3D" id="1.10.1670.10">
    <property type="entry name" value="Helix-hairpin-Helix base-excision DNA repair enzymes (C-terminal)"/>
    <property type="match status" value="1"/>
</dbReference>
<proteinExistence type="predicted"/>
<evidence type="ECO:0000256" key="1">
    <source>
        <dbReference type="ARBA" id="ARBA00012720"/>
    </source>
</evidence>
<dbReference type="GO" id="GO:0140078">
    <property type="term" value="F:class I DNA-(apurinic or apyrimidinic site) endonuclease activity"/>
    <property type="evidence" value="ECO:0007669"/>
    <property type="project" value="UniProtKB-EC"/>
</dbReference>
<keyword evidence="7" id="KW-0411">Iron-sulfur</keyword>
<gene>
    <name evidence="13" type="ORF">MSPICULIGERA_LOCUS23865</name>
</gene>
<evidence type="ECO:0000256" key="9">
    <source>
        <dbReference type="ARBA" id="ARBA00023239"/>
    </source>
</evidence>
<feature type="non-terminal residue" evidence="13">
    <location>
        <position position="1"/>
    </location>
</feature>
<name>A0AA36DDQ3_9BILA</name>
<dbReference type="PANTHER" id="PTHR43286">
    <property type="entry name" value="ENDONUCLEASE III-LIKE PROTEIN 1"/>
    <property type="match status" value="1"/>
</dbReference>
<evidence type="ECO:0000259" key="12">
    <source>
        <dbReference type="SMART" id="SM00478"/>
    </source>
</evidence>
<dbReference type="GO" id="GO:0005634">
    <property type="term" value="C:nucleus"/>
    <property type="evidence" value="ECO:0007669"/>
    <property type="project" value="TreeGrafter"/>
</dbReference>
<dbReference type="FunFam" id="1.10.340.30:FF:000005">
    <property type="entry name" value="Endonuclease III-like protein 1"/>
    <property type="match status" value="1"/>
</dbReference>
<dbReference type="GO" id="GO:0000703">
    <property type="term" value="F:oxidized pyrimidine nucleobase lesion DNA N-glycosylase activity"/>
    <property type="evidence" value="ECO:0007669"/>
    <property type="project" value="TreeGrafter"/>
</dbReference>
<dbReference type="GO" id="GO:0006289">
    <property type="term" value="P:nucleotide-excision repair"/>
    <property type="evidence" value="ECO:0007669"/>
    <property type="project" value="TreeGrafter"/>
</dbReference>
<protein>
    <recommendedName>
        <fullName evidence="1">DNA-(apurinic or apyrimidinic site) lyase</fullName>
        <ecNumber evidence="1">4.2.99.18</ecNumber>
    </recommendedName>
</protein>
<dbReference type="InterPro" id="IPR011257">
    <property type="entry name" value="DNA_glycosylase"/>
</dbReference>
<dbReference type="Proteomes" id="UP001177023">
    <property type="component" value="Unassembled WGS sequence"/>
</dbReference>
<dbReference type="GO" id="GO:0051539">
    <property type="term" value="F:4 iron, 4 sulfur cluster binding"/>
    <property type="evidence" value="ECO:0007669"/>
    <property type="project" value="UniProtKB-KW"/>
</dbReference>
<keyword evidence="10" id="KW-0326">Glycosidase</keyword>
<evidence type="ECO:0000313" key="14">
    <source>
        <dbReference type="Proteomes" id="UP001177023"/>
    </source>
</evidence>
<keyword evidence="4" id="KW-0227">DNA damage</keyword>
<feature type="region of interest" description="Disordered" evidence="11">
    <location>
        <begin position="265"/>
        <end position="300"/>
    </location>
</feature>
<accession>A0AA36DDQ3</accession>
<keyword evidence="8" id="KW-0234">DNA repair</keyword>
<dbReference type="AlphaFoldDB" id="A0AA36DDQ3"/>
<evidence type="ECO:0000256" key="7">
    <source>
        <dbReference type="ARBA" id="ARBA00023014"/>
    </source>
</evidence>
<evidence type="ECO:0000256" key="2">
    <source>
        <dbReference type="ARBA" id="ARBA00022485"/>
    </source>
</evidence>
<keyword evidence="6" id="KW-0408">Iron</keyword>
<keyword evidence="2" id="KW-0004">4Fe-4S</keyword>
<dbReference type="CDD" id="cd00056">
    <property type="entry name" value="ENDO3c"/>
    <property type="match status" value="1"/>
</dbReference>
<keyword evidence="5" id="KW-0378">Hydrolase</keyword>
<dbReference type="SMART" id="SM00478">
    <property type="entry name" value="ENDO3c"/>
    <property type="match status" value="1"/>
</dbReference>
<evidence type="ECO:0000313" key="13">
    <source>
        <dbReference type="EMBL" id="CAJ0585855.1"/>
    </source>
</evidence>
<organism evidence="13 14">
    <name type="scientific">Mesorhabditis spiculigera</name>
    <dbReference type="NCBI Taxonomy" id="96644"/>
    <lineage>
        <taxon>Eukaryota</taxon>
        <taxon>Metazoa</taxon>
        <taxon>Ecdysozoa</taxon>
        <taxon>Nematoda</taxon>
        <taxon>Chromadorea</taxon>
        <taxon>Rhabditida</taxon>
        <taxon>Rhabditina</taxon>
        <taxon>Rhabditomorpha</taxon>
        <taxon>Rhabditoidea</taxon>
        <taxon>Rhabditidae</taxon>
        <taxon>Mesorhabditinae</taxon>
        <taxon>Mesorhabditis</taxon>
    </lineage>
</organism>
<dbReference type="Gene3D" id="1.10.340.30">
    <property type="entry name" value="Hypothetical protein, domain 2"/>
    <property type="match status" value="1"/>
</dbReference>
<dbReference type="EC" id="4.2.99.18" evidence="1"/>
<dbReference type="InterPro" id="IPR023170">
    <property type="entry name" value="HhH_base_excis_C"/>
</dbReference>
<dbReference type="SUPFAM" id="SSF48150">
    <property type="entry name" value="DNA-glycosylase"/>
    <property type="match status" value="1"/>
</dbReference>
<keyword evidence="3" id="KW-0479">Metal-binding</keyword>